<evidence type="ECO:0000313" key="1">
    <source>
        <dbReference type="EMBL" id="KAJ7989436.1"/>
    </source>
</evidence>
<protein>
    <submittedName>
        <fullName evidence="1">Uncharacterized protein</fullName>
    </submittedName>
</protein>
<dbReference type="Proteomes" id="UP001157502">
    <property type="component" value="Chromosome 29"/>
</dbReference>
<gene>
    <name evidence="1" type="ORF">DPEC_G00304520</name>
</gene>
<reference evidence="1" key="1">
    <citation type="submission" date="2021-05" db="EMBL/GenBank/DDBJ databases">
        <authorList>
            <person name="Pan Q."/>
            <person name="Jouanno E."/>
            <person name="Zahm M."/>
            <person name="Klopp C."/>
            <person name="Cabau C."/>
            <person name="Louis A."/>
            <person name="Berthelot C."/>
            <person name="Parey E."/>
            <person name="Roest Crollius H."/>
            <person name="Montfort J."/>
            <person name="Robinson-Rechavi M."/>
            <person name="Bouchez O."/>
            <person name="Lampietro C."/>
            <person name="Lopez Roques C."/>
            <person name="Donnadieu C."/>
            <person name="Postlethwait J."/>
            <person name="Bobe J."/>
            <person name="Dillon D."/>
            <person name="Chandos A."/>
            <person name="von Hippel F."/>
            <person name="Guiguen Y."/>
        </authorList>
    </citation>
    <scope>NUCLEOTIDE SEQUENCE</scope>
    <source>
        <strain evidence="1">YG-Jan2019</strain>
    </source>
</reference>
<evidence type="ECO:0000313" key="2">
    <source>
        <dbReference type="Proteomes" id="UP001157502"/>
    </source>
</evidence>
<keyword evidence="2" id="KW-1185">Reference proteome</keyword>
<comment type="caution">
    <text evidence="1">The sequence shown here is derived from an EMBL/GenBank/DDBJ whole genome shotgun (WGS) entry which is preliminary data.</text>
</comment>
<organism evidence="1 2">
    <name type="scientific">Dallia pectoralis</name>
    <name type="common">Alaska blackfish</name>
    <dbReference type="NCBI Taxonomy" id="75939"/>
    <lineage>
        <taxon>Eukaryota</taxon>
        <taxon>Metazoa</taxon>
        <taxon>Chordata</taxon>
        <taxon>Craniata</taxon>
        <taxon>Vertebrata</taxon>
        <taxon>Euteleostomi</taxon>
        <taxon>Actinopterygii</taxon>
        <taxon>Neopterygii</taxon>
        <taxon>Teleostei</taxon>
        <taxon>Protacanthopterygii</taxon>
        <taxon>Esociformes</taxon>
        <taxon>Umbridae</taxon>
        <taxon>Dallia</taxon>
    </lineage>
</organism>
<dbReference type="EMBL" id="CM055756">
    <property type="protein sequence ID" value="KAJ7989436.1"/>
    <property type="molecule type" value="Genomic_DNA"/>
</dbReference>
<sequence>MKKRRKNNNQGACCRLDYCWAAKRLTRGRERREPHPLRPCLGLMAARRDRWPPYLWSREAQYPHATNCLLKDPQNPQEMSHLGVLLPCPRMSQRRETSVNKLLKALRLGKLEGRSELAQVSPEVIKLLRSPNVPVSLNRIDKGGAGHAGEHRYSAGKVQRIDVLRKGYDFTEMEV</sequence>
<accession>A0ACC2FDJ7</accession>
<name>A0ACC2FDJ7_DALPE</name>
<proteinExistence type="predicted"/>